<reference evidence="1 2" key="1">
    <citation type="submission" date="2020-04" db="EMBL/GenBank/DDBJ databases">
        <title>Massilia sp. nov., a cold adapted bacteria isolated from Arctic soil.</title>
        <authorList>
            <person name="Son J."/>
            <person name="Ka J.-O."/>
        </authorList>
    </citation>
    <scope>NUCLEOTIDE SEQUENCE [LARGE SCALE GENOMIC DNA]</scope>
    <source>
        <strain evidence="1 2">ML15P13</strain>
    </source>
</reference>
<evidence type="ECO:0000313" key="1">
    <source>
        <dbReference type="EMBL" id="NNG21447.1"/>
    </source>
</evidence>
<organism evidence="1 2">
    <name type="scientific">Telluria aromaticivorans</name>
    <dbReference type="NCBI Taxonomy" id="2725995"/>
    <lineage>
        <taxon>Bacteria</taxon>
        <taxon>Pseudomonadati</taxon>
        <taxon>Pseudomonadota</taxon>
        <taxon>Betaproteobacteria</taxon>
        <taxon>Burkholderiales</taxon>
        <taxon>Oxalobacteraceae</taxon>
        <taxon>Telluria group</taxon>
        <taxon>Telluria</taxon>
    </lineage>
</organism>
<evidence type="ECO:0000313" key="2">
    <source>
        <dbReference type="Proteomes" id="UP000533905"/>
    </source>
</evidence>
<dbReference type="RefSeq" id="WP_171079892.1">
    <property type="nucleotide sequence ID" value="NZ_JABAIV010000001.1"/>
</dbReference>
<sequence length="66" mass="7284">MRADLTSFETSIEAFRYELSPGIDDGGTARERPRNLLALTRSMVELASSTMQLELQAHGRADSALE</sequence>
<proteinExistence type="predicted"/>
<protein>
    <submittedName>
        <fullName evidence="1">Uncharacterized protein</fullName>
    </submittedName>
</protein>
<keyword evidence="2" id="KW-1185">Reference proteome</keyword>
<dbReference type="AlphaFoldDB" id="A0A7Y2NX86"/>
<dbReference type="Proteomes" id="UP000533905">
    <property type="component" value="Unassembled WGS sequence"/>
</dbReference>
<accession>A0A7Y2NX86</accession>
<dbReference type="EMBL" id="JABAIV010000001">
    <property type="protein sequence ID" value="NNG21447.1"/>
    <property type="molecule type" value="Genomic_DNA"/>
</dbReference>
<comment type="caution">
    <text evidence="1">The sequence shown here is derived from an EMBL/GenBank/DDBJ whole genome shotgun (WGS) entry which is preliminary data.</text>
</comment>
<gene>
    <name evidence="1" type="ORF">HGB41_00295</name>
</gene>
<name>A0A7Y2NX86_9BURK</name>